<keyword evidence="3" id="KW-1185">Reference proteome</keyword>
<name>A0A7J9SI63_9EURY</name>
<feature type="transmembrane region" description="Helical" evidence="1">
    <location>
        <begin position="7"/>
        <end position="28"/>
    </location>
</feature>
<keyword evidence="1" id="KW-0812">Transmembrane</keyword>
<reference evidence="2 3" key="1">
    <citation type="submission" date="2020-08" db="EMBL/GenBank/DDBJ databases">
        <authorList>
            <person name="Seo M.-J."/>
        </authorList>
    </citation>
    <scope>NUCLEOTIDE SEQUENCE [LARGE SCALE GENOMIC DNA]</scope>
    <source>
        <strain evidence="2 3">MBLA0160</strain>
    </source>
</reference>
<feature type="transmembrane region" description="Helical" evidence="1">
    <location>
        <begin position="124"/>
        <end position="157"/>
    </location>
</feature>
<dbReference type="AlphaFoldDB" id="A0A7J9SI63"/>
<feature type="transmembrane region" description="Helical" evidence="1">
    <location>
        <begin position="94"/>
        <end position="112"/>
    </location>
</feature>
<evidence type="ECO:0000313" key="3">
    <source>
        <dbReference type="Proteomes" id="UP000546257"/>
    </source>
</evidence>
<feature type="transmembrane region" description="Helical" evidence="1">
    <location>
        <begin position="51"/>
        <end position="73"/>
    </location>
</feature>
<dbReference type="RefSeq" id="WP_185193004.1">
    <property type="nucleotide sequence ID" value="NZ_JACKXD010000003.1"/>
</dbReference>
<dbReference type="Proteomes" id="UP000546257">
    <property type="component" value="Unassembled WGS sequence"/>
</dbReference>
<comment type="caution">
    <text evidence="2">The sequence shown here is derived from an EMBL/GenBank/DDBJ whole genome shotgun (WGS) entry which is preliminary data.</text>
</comment>
<dbReference type="EMBL" id="JACKXD010000003">
    <property type="protein sequence ID" value="MBB6646644.1"/>
    <property type="molecule type" value="Genomic_DNA"/>
</dbReference>
<protein>
    <submittedName>
        <fullName evidence="2">Uncharacterized protein</fullName>
    </submittedName>
</protein>
<accession>A0A7J9SI63</accession>
<organism evidence="2 3">
    <name type="scientific">Halobellus ruber</name>
    <dbReference type="NCBI Taxonomy" id="2761102"/>
    <lineage>
        <taxon>Archaea</taxon>
        <taxon>Methanobacteriati</taxon>
        <taxon>Methanobacteriota</taxon>
        <taxon>Stenosarchaea group</taxon>
        <taxon>Halobacteria</taxon>
        <taxon>Halobacteriales</taxon>
        <taxon>Haloferacaceae</taxon>
        <taxon>Halobellus</taxon>
    </lineage>
</organism>
<evidence type="ECO:0000256" key="1">
    <source>
        <dbReference type="SAM" id="Phobius"/>
    </source>
</evidence>
<proteinExistence type="predicted"/>
<evidence type="ECO:0000313" key="2">
    <source>
        <dbReference type="EMBL" id="MBB6646644.1"/>
    </source>
</evidence>
<keyword evidence="1" id="KW-1133">Transmembrane helix</keyword>
<keyword evidence="1" id="KW-0472">Membrane</keyword>
<gene>
    <name evidence="2" type="ORF">H5V44_10160</name>
</gene>
<sequence length="191" mass="20891">MVSFGDIAFALFFTWPGILLLPTGLLYVRRNATVSEQRLEEGVPLDWRDQYVAISTILGSGLAVVAGASLIGFDHRIVERLARLLDSEPFGTSFFTVIATIAWFGLVDHTWAYSSREDETRFVILKGLFVGVLVFVSVYPIVLVTIGSAVIALLFSFRVFVFTDSLKRRAVETGVAVLTLGLASAGLARLT</sequence>